<accession>A0A9Q3QDP4</accession>
<comment type="caution">
    <text evidence="1">The sequence shown here is derived from an EMBL/GenBank/DDBJ whole genome shotgun (WGS) entry which is preliminary data.</text>
</comment>
<organism evidence="1 2">
    <name type="scientific">Austropuccinia psidii MF-1</name>
    <dbReference type="NCBI Taxonomy" id="1389203"/>
    <lineage>
        <taxon>Eukaryota</taxon>
        <taxon>Fungi</taxon>
        <taxon>Dikarya</taxon>
        <taxon>Basidiomycota</taxon>
        <taxon>Pucciniomycotina</taxon>
        <taxon>Pucciniomycetes</taxon>
        <taxon>Pucciniales</taxon>
        <taxon>Sphaerophragmiaceae</taxon>
        <taxon>Austropuccinia</taxon>
    </lineage>
</organism>
<reference evidence="1" key="1">
    <citation type="submission" date="2021-03" db="EMBL/GenBank/DDBJ databases">
        <title>Draft genome sequence of rust myrtle Austropuccinia psidii MF-1, a brazilian biotype.</title>
        <authorList>
            <person name="Quecine M.C."/>
            <person name="Pachon D.M.R."/>
            <person name="Bonatelli M.L."/>
            <person name="Correr F.H."/>
            <person name="Franceschini L.M."/>
            <person name="Leite T.F."/>
            <person name="Margarido G.R.A."/>
            <person name="Almeida C.A."/>
            <person name="Ferrarezi J.A."/>
            <person name="Labate C.A."/>
        </authorList>
    </citation>
    <scope>NUCLEOTIDE SEQUENCE</scope>
    <source>
        <strain evidence="1">MF-1</strain>
    </source>
</reference>
<proteinExistence type="predicted"/>
<protein>
    <submittedName>
        <fullName evidence="1">Uncharacterized protein</fullName>
    </submittedName>
</protein>
<dbReference type="EMBL" id="AVOT02157720">
    <property type="protein sequence ID" value="MBW0593975.1"/>
    <property type="molecule type" value="Genomic_DNA"/>
</dbReference>
<evidence type="ECO:0000313" key="2">
    <source>
        <dbReference type="Proteomes" id="UP000765509"/>
    </source>
</evidence>
<evidence type="ECO:0000313" key="1">
    <source>
        <dbReference type="EMBL" id="MBW0593975.1"/>
    </source>
</evidence>
<gene>
    <name evidence="1" type="ORF">O181_133690</name>
</gene>
<dbReference type="AlphaFoldDB" id="A0A9Q3QDP4"/>
<keyword evidence="2" id="KW-1185">Reference proteome</keyword>
<sequence length="151" mass="16982">MRPKGAKFWPPISTVPKIAKRTPGPKLAKNYSLAIFNHKRPPAQVQKAFPSIWGKDSPSPMYSLPRSQAWCIYGIIHHYAPIFLRNSMVMLSGPKYAFSIQVPKSITHFKGCLFSHSVLQSLGATRRPFKDPKHLAQQELGCIFFSGLFQG</sequence>
<name>A0A9Q3QDP4_9BASI</name>
<dbReference type="Proteomes" id="UP000765509">
    <property type="component" value="Unassembled WGS sequence"/>
</dbReference>